<dbReference type="Proteomes" id="UP001164693">
    <property type="component" value="Chromosome"/>
</dbReference>
<keyword evidence="3" id="KW-1185">Reference proteome</keyword>
<sequence>MSFDEPNLVPSAGLLPAAVLAQRIDLAGLVEARLRLGRHGANSGAKALTVIGAMLAGGDSIDDTGLLRAGALPKLFDVTRAPSTIGTWLRDFKWHNVRQLDAISRELLVRLWSAGAGPADLAAPMTIDVDSTIVPVFGRGKQGAAFGYTKVRGYHPQIATSAETGQVLFSRLRGGAAGAARGAKSFLTETFSRVRAAGATGELTLRADSAFYSKAVLGTAAKFGVRFSITARQDKRVRAAIDAIEESAWTPIPYWLSTPSLSSLLCKWSRSLG</sequence>
<protein>
    <submittedName>
        <fullName evidence="2">IS1380 family transposase</fullName>
    </submittedName>
</protein>
<evidence type="ECO:0000313" key="2">
    <source>
        <dbReference type="EMBL" id="WAX58330.1"/>
    </source>
</evidence>
<gene>
    <name evidence="2" type="ORF">M6B22_06080</name>
</gene>
<dbReference type="RefSeq" id="WP_269444879.1">
    <property type="nucleotide sequence ID" value="NZ_CP097463.1"/>
</dbReference>
<proteinExistence type="predicted"/>
<dbReference type="InterPro" id="IPR047960">
    <property type="entry name" value="Transpos_IS1380"/>
</dbReference>
<dbReference type="InterPro" id="IPR025668">
    <property type="entry name" value="Tnp_DDE_dom"/>
</dbReference>
<accession>A0ABY7K0F5</accession>
<name>A0ABY7K0F5_9ACTN</name>
<evidence type="ECO:0000259" key="1">
    <source>
        <dbReference type="Pfam" id="PF13701"/>
    </source>
</evidence>
<dbReference type="EMBL" id="CP097463">
    <property type="protein sequence ID" value="WAX58330.1"/>
    <property type="molecule type" value="Genomic_DNA"/>
</dbReference>
<organism evidence="2 3">
    <name type="scientific">Jatrophihabitans cynanchi</name>
    <dbReference type="NCBI Taxonomy" id="2944128"/>
    <lineage>
        <taxon>Bacteria</taxon>
        <taxon>Bacillati</taxon>
        <taxon>Actinomycetota</taxon>
        <taxon>Actinomycetes</taxon>
        <taxon>Jatrophihabitantales</taxon>
        <taxon>Jatrophihabitantaceae</taxon>
        <taxon>Jatrophihabitans</taxon>
    </lineage>
</organism>
<dbReference type="Pfam" id="PF13701">
    <property type="entry name" value="DDE_Tnp_1_4"/>
    <property type="match status" value="1"/>
</dbReference>
<reference evidence="2" key="1">
    <citation type="submission" date="2022-05" db="EMBL/GenBank/DDBJ databases">
        <title>Jatrophihabitans sp. SB3-54 whole genome sequence.</title>
        <authorList>
            <person name="Suh M.K."/>
            <person name="Eom M.K."/>
            <person name="Kim J.S."/>
            <person name="Kim H.S."/>
            <person name="Do H.E."/>
            <person name="Shin Y.K."/>
            <person name="Lee J.-S."/>
        </authorList>
    </citation>
    <scope>NUCLEOTIDE SEQUENCE</scope>
    <source>
        <strain evidence="2">SB3-54</strain>
    </source>
</reference>
<evidence type="ECO:0000313" key="3">
    <source>
        <dbReference type="Proteomes" id="UP001164693"/>
    </source>
</evidence>
<feature type="domain" description="Transposase DDE" evidence="1">
    <location>
        <begin position="82"/>
        <end position="250"/>
    </location>
</feature>
<dbReference type="NCBIfam" id="NF033539">
    <property type="entry name" value="transpos_IS1380"/>
    <property type="match status" value="1"/>
</dbReference>